<organism evidence="3 4">
    <name type="scientific">Methanococcus voltae</name>
    <dbReference type="NCBI Taxonomy" id="2188"/>
    <lineage>
        <taxon>Archaea</taxon>
        <taxon>Methanobacteriati</taxon>
        <taxon>Methanobacteriota</taxon>
        <taxon>Methanomada group</taxon>
        <taxon>Methanococci</taxon>
        <taxon>Methanococcales</taxon>
        <taxon>Methanococcaceae</taxon>
        <taxon>Methanococcus</taxon>
    </lineage>
</organism>
<dbReference type="EMBL" id="JAGGMV010000004">
    <property type="protein sequence ID" value="MBP2201984.1"/>
    <property type="molecule type" value="Genomic_DNA"/>
</dbReference>
<dbReference type="OrthoDB" id="62277at2157"/>
<feature type="region of interest" description="Disordered" evidence="1">
    <location>
        <begin position="1"/>
        <end position="51"/>
    </location>
</feature>
<evidence type="ECO:0000313" key="4">
    <source>
        <dbReference type="Proteomes" id="UP000740329"/>
    </source>
</evidence>
<sequence>MTKEEFPESNLSKSIDPPSNFNNNEYKNHDRSEKTSMAEKGNGPKNDIDNIKNVNETSISNISSEIYAPDFEIFKSKCRVCSLEEFDPSILKKISALFSSEVRAKIYIFLRMCPESTVEEIAEGTNIYSSTVRDYIVEMYRNDYVIRKKIKKSKFGKKPYVYCAIEPTMMARKVSKSFQEKINLLANIDMFFNPKHETKTVFVNIGNKK</sequence>
<evidence type="ECO:0000313" key="3">
    <source>
        <dbReference type="EMBL" id="MBP2201984.1"/>
    </source>
</evidence>
<dbReference type="InterPro" id="IPR036388">
    <property type="entry name" value="WH-like_DNA-bd_sf"/>
</dbReference>
<dbReference type="InterPro" id="IPR002831">
    <property type="entry name" value="Tscrpt_reg_TrmB_N"/>
</dbReference>
<dbReference type="InterPro" id="IPR036390">
    <property type="entry name" value="WH_DNA-bd_sf"/>
</dbReference>
<feature type="compositionally biased region" description="Polar residues" evidence="1">
    <location>
        <begin position="9"/>
        <end position="25"/>
    </location>
</feature>
<gene>
    <name evidence="3" type="ORF">J3E07_001424</name>
</gene>
<dbReference type="Gene3D" id="1.10.10.10">
    <property type="entry name" value="Winged helix-like DNA-binding domain superfamily/Winged helix DNA-binding domain"/>
    <property type="match status" value="1"/>
</dbReference>
<accession>A0A8J7UTS4</accession>
<proteinExistence type="predicted"/>
<evidence type="ECO:0000256" key="1">
    <source>
        <dbReference type="SAM" id="MobiDB-lite"/>
    </source>
</evidence>
<feature type="compositionally biased region" description="Basic and acidic residues" evidence="1">
    <location>
        <begin position="26"/>
        <end position="37"/>
    </location>
</feature>
<name>A0A8J7UTS4_METVO</name>
<reference evidence="3" key="1">
    <citation type="submission" date="2021-03" db="EMBL/GenBank/DDBJ databases">
        <title>Genomic Encyclopedia of Type Strains, Phase IV (KMG-V): Genome sequencing to study the core and pangenomes of soil and plant-associated prokaryotes.</title>
        <authorList>
            <person name="Whitman W."/>
        </authorList>
    </citation>
    <scope>NUCLEOTIDE SEQUENCE</scope>
    <source>
        <strain evidence="3">C4</strain>
    </source>
</reference>
<dbReference type="SUPFAM" id="SSF46785">
    <property type="entry name" value="Winged helix' DNA-binding domain"/>
    <property type="match status" value="1"/>
</dbReference>
<dbReference type="Proteomes" id="UP000740329">
    <property type="component" value="Unassembled WGS sequence"/>
</dbReference>
<feature type="domain" description="Transcription regulator TrmB N-terminal" evidence="2">
    <location>
        <begin position="103"/>
        <end position="167"/>
    </location>
</feature>
<dbReference type="RefSeq" id="WP_209591500.1">
    <property type="nucleotide sequence ID" value="NZ_JAGGMU010000004.1"/>
</dbReference>
<dbReference type="Pfam" id="PF01978">
    <property type="entry name" value="TrmB"/>
    <property type="match status" value="1"/>
</dbReference>
<comment type="caution">
    <text evidence="3">The sequence shown here is derived from an EMBL/GenBank/DDBJ whole genome shotgun (WGS) entry which is preliminary data.</text>
</comment>
<protein>
    <submittedName>
        <fullName evidence="3">Putative transcriptional regulator</fullName>
    </submittedName>
</protein>
<evidence type="ECO:0000259" key="2">
    <source>
        <dbReference type="Pfam" id="PF01978"/>
    </source>
</evidence>
<dbReference type="AlphaFoldDB" id="A0A8J7UTS4"/>